<comment type="cofactor">
    <cofactor evidence="1">
        <name>Mg(2+)</name>
        <dbReference type="ChEBI" id="CHEBI:18420"/>
    </cofactor>
</comment>
<dbReference type="Proteomes" id="UP001596233">
    <property type="component" value="Unassembled WGS sequence"/>
</dbReference>
<sequence>MTIKAVLFDLDGTLLDRDSSLLSFVSKQYERIPELQAVEKNRFIERFIELDCHGYVWKDIVYQQLIEQFSLQHIDWRLLLEDYLCNFQQHCIGYPNMLRMLKELKNNQIKLALVSNGYGQFQYDNFKALNIDHLFDEILISEWEGLRKPDPAIFLRALHKLDVSAEEAVFVGDHPVNDVRASRDVGMRAVWKRNGQSDQTVDADATIEDLKELITIVLPQADPI</sequence>
<accession>A0ABW1V6K3</accession>
<dbReference type="Gene3D" id="1.10.150.520">
    <property type="match status" value="1"/>
</dbReference>
<dbReference type="InterPro" id="IPR036412">
    <property type="entry name" value="HAD-like_sf"/>
</dbReference>
<name>A0ABW1V6K3_9BACL</name>
<dbReference type="SFLD" id="SFLDS00003">
    <property type="entry name" value="Haloacid_Dehalogenase"/>
    <property type="match status" value="1"/>
</dbReference>
<dbReference type="RefSeq" id="WP_379236782.1">
    <property type="nucleotide sequence ID" value="NZ_JBHSTE010000005.1"/>
</dbReference>
<dbReference type="NCBIfam" id="TIGR01549">
    <property type="entry name" value="HAD-SF-IA-v1"/>
    <property type="match status" value="1"/>
</dbReference>
<dbReference type="InterPro" id="IPR051400">
    <property type="entry name" value="HAD-like_hydrolase"/>
</dbReference>
<dbReference type="EMBL" id="JBHSTE010000005">
    <property type="protein sequence ID" value="MFC6334138.1"/>
    <property type="molecule type" value="Genomic_DNA"/>
</dbReference>
<protein>
    <submittedName>
        <fullName evidence="5">HAD family hydrolase</fullName>
        <ecNumber evidence="5">3.1.3.-</ecNumber>
    </submittedName>
</protein>
<reference evidence="6" key="1">
    <citation type="journal article" date="2019" name="Int. J. Syst. Evol. Microbiol.">
        <title>The Global Catalogue of Microorganisms (GCM) 10K type strain sequencing project: providing services to taxonomists for standard genome sequencing and annotation.</title>
        <authorList>
            <consortium name="The Broad Institute Genomics Platform"/>
            <consortium name="The Broad Institute Genome Sequencing Center for Infectious Disease"/>
            <person name="Wu L."/>
            <person name="Ma J."/>
        </authorList>
    </citation>
    <scope>NUCLEOTIDE SEQUENCE [LARGE SCALE GENOMIC DNA]</scope>
    <source>
        <strain evidence="6">PCU 280</strain>
    </source>
</reference>
<dbReference type="PRINTS" id="PR00413">
    <property type="entry name" value="HADHALOGNASE"/>
</dbReference>
<dbReference type="SUPFAM" id="SSF56784">
    <property type="entry name" value="HAD-like"/>
    <property type="match status" value="1"/>
</dbReference>
<dbReference type="PANTHER" id="PTHR46470:SF2">
    <property type="entry name" value="GLYCERALDEHYDE 3-PHOSPHATE PHOSPHATASE"/>
    <property type="match status" value="1"/>
</dbReference>
<dbReference type="SFLD" id="SFLDG01135">
    <property type="entry name" value="C1.5.6:_HAD__Beta-PGM__Phospha"/>
    <property type="match status" value="1"/>
</dbReference>
<comment type="caution">
    <text evidence="5">The sequence shown here is derived from an EMBL/GenBank/DDBJ whole genome shotgun (WGS) entry which is preliminary data.</text>
</comment>
<dbReference type="InterPro" id="IPR006439">
    <property type="entry name" value="HAD-SF_hydro_IA"/>
</dbReference>
<proteinExistence type="predicted"/>
<keyword evidence="2" id="KW-0479">Metal-binding</keyword>
<evidence type="ECO:0000256" key="2">
    <source>
        <dbReference type="ARBA" id="ARBA00022723"/>
    </source>
</evidence>
<dbReference type="Pfam" id="PF13419">
    <property type="entry name" value="HAD_2"/>
    <property type="match status" value="1"/>
</dbReference>
<evidence type="ECO:0000313" key="5">
    <source>
        <dbReference type="EMBL" id="MFC6334138.1"/>
    </source>
</evidence>
<evidence type="ECO:0000256" key="4">
    <source>
        <dbReference type="ARBA" id="ARBA00022842"/>
    </source>
</evidence>
<evidence type="ECO:0000256" key="1">
    <source>
        <dbReference type="ARBA" id="ARBA00001946"/>
    </source>
</evidence>
<dbReference type="InterPro" id="IPR023214">
    <property type="entry name" value="HAD_sf"/>
</dbReference>
<keyword evidence="6" id="KW-1185">Reference proteome</keyword>
<dbReference type="GO" id="GO:0016787">
    <property type="term" value="F:hydrolase activity"/>
    <property type="evidence" value="ECO:0007669"/>
    <property type="project" value="UniProtKB-KW"/>
</dbReference>
<keyword evidence="4" id="KW-0460">Magnesium</keyword>
<dbReference type="NCBIfam" id="TIGR01509">
    <property type="entry name" value="HAD-SF-IA-v3"/>
    <property type="match status" value="1"/>
</dbReference>
<organism evidence="5 6">
    <name type="scientific">Paenibacillus septentrionalis</name>
    <dbReference type="NCBI Taxonomy" id="429342"/>
    <lineage>
        <taxon>Bacteria</taxon>
        <taxon>Bacillati</taxon>
        <taxon>Bacillota</taxon>
        <taxon>Bacilli</taxon>
        <taxon>Bacillales</taxon>
        <taxon>Paenibacillaceae</taxon>
        <taxon>Paenibacillus</taxon>
    </lineage>
</organism>
<dbReference type="InterPro" id="IPR041492">
    <property type="entry name" value="HAD_2"/>
</dbReference>
<dbReference type="EC" id="3.1.3.-" evidence="5"/>
<evidence type="ECO:0000256" key="3">
    <source>
        <dbReference type="ARBA" id="ARBA00022801"/>
    </source>
</evidence>
<gene>
    <name evidence="5" type="ORF">ACFP56_16035</name>
</gene>
<evidence type="ECO:0000313" key="6">
    <source>
        <dbReference type="Proteomes" id="UP001596233"/>
    </source>
</evidence>
<dbReference type="Gene3D" id="3.40.50.1000">
    <property type="entry name" value="HAD superfamily/HAD-like"/>
    <property type="match status" value="1"/>
</dbReference>
<keyword evidence="3 5" id="KW-0378">Hydrolase</keyword>
<dbReference type="SFLD" id="SFLDG01129">
    <property type="entry name" value="C1.5:_HAD__Beta-PGM__Phosphata"/>
    <property type="match status" value="1"/>
</dbReference>
<dbReference type="PANTHER" id="PTHR46470">
    <property type="entry name" value="N-ACYLNEURAMINATE-9-PHOSPHATASE"/>
    <property type="match status" value="1"/>
</dbReference>